<dbReference type="Pfam" id="PF03795">
    <property type="entry name" value="YCII"/>
    <property type="match status" value="1"/>
</dbReference>
<dbReference type="PANTHER" id="PTHR35174">
    <property type="entry name" value="BLL7171 PROTEIN-RELATED"/>
    <property type="match status" value="1"/>
</dbReference>
<proteinExistence type="inferred from homology"/>
<evidence type="ECO:0000256" key="1">
    <source>
        <dbReference type="ARBA" id="ARBA00007689"/>
    </source>
</evidence>
<evidence type="ECO:0000313" key="4">
    <source>
        <dbReference type="Proteomes" id="UP001321481"/>
    </source>
</evidence>
<protein>
    <submittedName>
        <fullName evidence="3">YciI family protein</fullName>
    </submittedName>
</protein>
<dbReference type="Gene3D" id="3.30.70.1060">
    <property type="entry name" value="Dimeric alpha+beta barrel"/>
    <property type="match status" value="1"/>
</dbReference>
<gene>
    <name evidence="3" type="ORF">QNI14_07555</name>
</gene>
<name>A0ABT6ZDS5_9MICO</name>
<dbReference type="PANTHER" id="PTHR35174:SF3">
    <property type="entry name" value="BLL7171 PROTEIN"/>
    <property type="match status" value="1"/>
</dbReference>
<evidence type="ECO:0000313" key="3">
    <source>
        <dbReference type="EMBL" id="MDJ1114305.1"/>
    </source>
</evidence>
<comment type="similarity">
    <text evidence="1">Belongs to the YciI family.</text>
</comment>
<keyword evidence="4" id="KW-1185">Reference proteome</keyword>
<dbReference type="Proteomes" id="UP001321481">
    <property type="component" value="Unassembled WGS sequence"/>
</dbReference>
<accession>A0ABT6ZDS5</accession>
<feature type="domain" description="YCII-related" evidence="2">
    <location>
        <begin position="1"/>
        <end position="109"/>
    </location>
</feature>
<comment type="caution">
    <text evidence="3">The sequence shown here is derived from an EMBL/GenBank/DDBJ whole genome shotgun (WGS) entry which is preliminary data.</text>
</comment>
<dbReference type="EMBL" id="JASJND010000005">
    <property type="protein sequence ID" value="MDJ1114305.1"/>
    <property type="molecule type" value="Genomic_DNA"/>
</dbReference>
<dbReference type="InterPro" id="IPR011008">
    <property type="entry name" value="Dimeric_a/b-barrel"/>
</dbReference>
<sequence>MKYLILIQSNAAVADMFAAMTDEQRSAAYELYWSIESDLEASGELVESKALDERGQRVVTRTGDVVTDAPLPETTEVVSGFYLVDVAGPERAHEIAARFPEAAVGGIRVARTLTAEDFQAAGFM</sequence>
<reference evidence="3 4" key="1">
    <citation type="submission" date="2023-05" db="EMBL/GenBank/DDBJ databases">
        <title>Microbacterium dauci sp.nov., Isolated from Carrot Rhizosphere Soil.</title>
        <authorList>
            <person name="Xiao Z."/>
            <person name="Zheng J."/>
        </authorList>
    </citation>
    <scope>NUCLEOTIDE SEQUENCE [LARGE SCALE GENOMIC DNA]</scope>
    <source>
        <strain evidence="3 4">LX3-4</strain>
    </source>
</reference>
<organism evidence="3 4">
    <name type="scientific">Microbacterium dauci</name>
    <dbReference type="NCBI Taxonomy" id="3048008"/>
    <lineage>
        <taxon>Bacteria</taxon>
        <taxon>Bacillati</taxon>
        <taxon>Actinomycetota</taxon>
        <taxon>Actinomycetes</taxon>
        <taxon>Micrococcales</taxon>
        <taxon>Microbacteriaceae</taxon>
        <taxon>Microbacterium</taxon>
    </lineage>
</organism>
<dbReference type="SUPFAM" id="SSF54909">
    <property type="entry name" value="Dimeric alpha+beta barrel"/>
    <property type="match status" value="1"/>
</dbReference>
<dbReference type="InterPro" id="IPR005545">
    <property type="entry name" value="YCII"/>
</dbReference>
<dbReference type="RefSeq" id="WP_283715912.1">
    <property type="nucleotide sequence ID" value="NZ_JASJND010000005.1"/>
</dbReference>
<evidence type="ECO:0000259" key="2">
    <source>
        <dbReference type="Pfam" id="PF03795"/>
    </source>
</evidence>